<dbReference type="AlphaFoldDB" id="X0VYR3"/>
<reference evidence="1" key="1">
    <citation type="journal article" date="2014" name="Front. Microbiol.">
        <title>High frequency of phylogenetically diverse reductive dehalogenase-homologous genes in deep subseafloor sedimentary metagenomes.</title>
        <authorList>
            <person name="Kawai M."/>
            <person name="Futagami T."/>
            <person name="Toyoda A."/>
            <person name="Takaki Y."/>
            <person name="Nishi S."/>
            <person name="Hori S."/>
            <person name="Arai W."/>
            <person name="Tsubouchi T."/>
            <person name="Morono Y."/>
            <person name="Uchiyama I."/>
            <person name="Ito T."/>
            <person name="Fujiyama A."/>
            <person name="Inagaki F."/>
            <person name="Takami H."/>
        </authorList>
    </citation>
    <scope>NUCLEOTIDE SEQUENCE</scope>
    <source>
        <strain evidence="1">Expedition CK06-06</strain>
    </source>
</reference>
<comment type="caution">
    <text evidence="1">The sequence shown here is derived from an EMBL/GenBank/DDBJ whole genome shotgun (WGS) entry which is preliminary data.</text>
</comment>
<organism evidence="1">
    <name type="scientific">marine sediment metagenome</name>
    <dbReference type="NCBI Taxonomy" id="412755"/>
    <lineage>
        <taxon>unclassified sequences</taxon>
        <taxon>metagenomes</taxon>
        <taxon>ecological metagenomes</taxon>
    </lineage>
</organism>
<gene>
    <name evidence="1" type="ORF">S01H1_58943</name>
</gene>
<name>X0VYR3_9ZZZZ</name>
<sequence length="230" mass="25025">MLKKAMLLFLILCMLMNMVGCGGNPIIPPVDEEGNIQITDMFWDPDDKVIEITLNQFPSTWGDWTMYIDGEKLSMEGGTGNPVVAPNADLDEPPTGLYVGTLPWLSPLTEVDFPCCGTIQFDIPGEGLTNEYEFNLINFGCETASEEECSQTPIPEQESSENIIYIQNTNPEDNVLVVAGKDEGEALAVLGKKDAFGNPIKITGAVYTSEQGDAFIIDAGDDGLPTYIID</sequence>
<protein>
    <submittedName>
        <fullName evidence="1">Uncharacterized protein</fullName>
    </submittedName>
</protein>
<proteinExistence type="predicted"/>
<dbReference type="EMBL" id="BARS01038525">
    <property type="protein sequence ID" value="GAG23609.1"/>
    <property type="molecule type" value="Genomic_DNA"/>
</dbReference>
<feature type="non-terminal residue" evidence="1">
    <location>
        <position position="230"/>
    </location>
</feature>
<evidence type="ECO:0000313" key="1">
    <source>
        <dbReference type="EMBL" id="GAG23609.1"/>
    </source>
</evidence>
<accession>X0VYR3</accession>